<comment type="similarity">
    <text evidence="1">Belongs to the peptidase C19 family.</text>
</comment>
<proteinExistence type="inferred from homology"/>
<keyword evidence="7" id="KW-1185">Reference proteome</keyword>
<evidence type="ECO:0000256" key="3">
    <source>
        <dbReference type="SAM" id="MobiDB-lite"/>
    </source>
</evidence>
<dbReference type="PROSITE" id="PS00973">
    <property type="entry name" value="USP_2"/>
    <property type="match status" value="1"/>
</dbReference>
<protein>
    <submittedName>
        <fullName evidence="6">Uncharacterized protein</fullName>
    </submittedName>
</protein>
<dbReference type="InterPro" id="IPR050185">
    <property type="entry name" value="Ub_carboxyl-term_hydrolase"/>
</dbReference>
<dbReference type="PANTHER" id="PTHR21646">
    <property type="entry name" value="UBIQUITIN CARBOXYL-TERMINAL HYDROLASE"/>
    <property type="match status" value="1"/>
</dbReference>
<dbReference type="Pfam" id="PF00443">
    <property type="entry name" value="UCH"/>
    <property type="match status" value="1"/>
</dbReference>
<dbReference type="AlphaFoldDB" id="A0A4S4EIZ2"/>
<dbReference type="Gene3D" id="3.30.2230.10">
    <property type="entry name" value="DUSP-like"/>
    <property type="match status" value="1"/>
</dbReference>
<dbReference type="GO" id="GO:0004843">
    <property type="term" value="F:cysteine-type deubiquitinase activity"/>
    <property type="evidence" value="ECO:0007669"/>
    <property type="project" value="InterPro"/>
</dbReference>
<dbReference type="CDD" id="cd02674">
    <property type="entry name" value="Peptidase_C19R"/>
    <property type="match status" value="1"/>
</dbReference>
<sequence>MTIPDSGYMMENGAIGIPFTPEEEKRIVTELTNKAESNLRHGNLYYVISNRWFTSWQKYTGQDVDAYLFDKYSTDSQSFVLSKPADRPGPIDNSDIVLNANDTVVDDLELHRTLEEGCDYVLVPQLVWEKLFDWYKGGPALPRKLISQGDVNKQFNVEVYPLCLSILRLSYPFNSKLLMWFLHFLVMASLHELYERVYSLKRIEPGKANIWDYFNKRKHTMLKDSNQILEKSELQMDQDILLEVEVDGFWPSGFGMDSTGNALALVPIEPSRSSVTIAGGPTLSNGDSTSFDSKFNQGNTLSLGFADMEDGFDISRTAVKADKGGLAGLQNLGNTCFMNSAVQCLVHTPPLVEYFLQDYIDGINRQNPLGLHGELAIAFGELLRKLWSSGRTPIAPRAFKGKLARFAPQFSGFNQHDSQELLAFLLDGLHEDLNRVKQKPYIETKDSDGRPDEEVADECWRNHKARNDSIIVDVCQGQYKSTLVCPICNKISITFDPFMYLSLPLPSTRTMTVTVFYGDVSGLPTQYTVTVLKHGFCKDLSQALSTACCLRSDEILLLAEVYEHRIYRYLESPLEPLRSIKDDEHIVAYRLPKRAELTRLEICHQDLEKCLSDNFKGSERKLFLTPLVTYLEDPQTGADIDLAISRVLSPLRKKTYFSSTIVHSGKENGSAVEAIDESANIYATHSGPGNQSMDTLELEEMSCRELTFQLCITDNRGLNCRPISKDSLIKTGQLVKVMLDWTDKEHKLYDSSYLKDVPEVHKTELTVKKTRQEAISLFSCLDAFLKEEPLGPDDMWYCPRCKEHRQATKKLDLWRLPDILVFHLKRFSYSRYLKNKLDTFVNFPIHNLDLSKYVKFNDAFGQSHVYELYAISNHYGGLGGGHYSAYAKLIDDSRWFHFDDAHVSPVSEAEVKTSAAYRKLGGGSWLKMRTVAREHNTRGMYSVTWHLDSNYNNNQLKLHSIYQSVRLQPDMKSEKRGRSSAQPSSSQPPIAASELVASELAAPPSSSQPPTAASGSASASPPPVSMPPPVPSSSFFLLLLLLLLRLLPSFAEKKKYKNDGVLYIRGIRGSHIRAPNHSSFGKSSNEHSIDIQSVS</sequence>
<feature type="region of interest" description="Disordered" evidence="3">
    <location>
        <begin position="1074"/>
        <end position="1095"/>
    </location>
</feature>
<dbReference type="PANTHER" id="PTHR21646:SF46">
    <property type="entry name" value="UBIQUITIN CARBOXYL-TERMINAL HYDROLASE"/>
    <property type="match status" value="1"/>
</dbReference>
<dbReference type="PROSITE" id="PS00972">
    <property type="entry name" value="USP_1"/>
    <property type="match status" value="1"/>
</dbReference>
<reference evidence="6 7" key="1">
    <citation type="journal article" date="2018" name="Proc. Natl. Acad. Sci. U.S.A.">
        <title>Draft genome sequence of Camellia sinensis var. sinensis provides insights into the evolution of the tea genome and tea quality.</title>
        <authorList>
            <person name="Wei C."/>
            <person name="Yang H."/>
            <person name="Wang S."/>
            <person name="Zhao J."/>
            <person name="Liu C."/>
            <person name="Gao L."/>
            <person name="Xia E."/>
            <person name="Lu Y."/>
            <person name="Tai Y."/>
            <person name="She G."/>
            <person name="Sun J."/>
            <person name="Cao H."/>
            <person name="Tong W."/>
            <person name="Gao Q."/>
            <person name="Li Y."/>
            <person name="Deng W."/>
            <person name="Jiang X."/>
            <person name="Wang W."/>
            <person name="Chen Q."/>
            <person name="Zhang S."/>
            <person name="Li H."/>
            <person name="Wu J."/>
            <person name="Wang P."/>
            <person name="Li P."/>
            <person name="Shi C."/>
            <person name="Zheng F."/>
            <person name="Jian J."/>
            <person name="Huang B."/>
            <person name="Shan D."/>
            <person name="Shi M."/>
            <person name="Fang C."/>
            <person name="Yue Y."/>
            <person name="Li F."/>
            <person name="Li D."/>
            <person name="Wei S."/>
            <person name="Han B."/>
            <person name="Jiang C."/>
            <person name="Yin Y."/>
            <person name="Xia T."/>
            <person name="Zhang Z."/>
            <person name="Bennetzen J.L."/>
            <person name="Zhao S."/>
            <person name="Wan X."/>
        </authorList>
    </citation>
    <scope>NUCLEOTIDE SEQUENCE [LARGE SCALE GENOMIC DNA]</scope>
    <source>
        <strain evidence="7">cv. Shuchazao</strain>
        <tissue evidence="6">Leaf</tissue>
    </source>
</reference>
<dbReference type="SUPFAM" id="SSF143791">
    <property type="entry name" value="DUSP-like"/>
    <property type="match status" value="1"/>
</dbReference>
<dbReference type="STRING" id="542762.A0A4S4EIZ2"/>
<dbReference type="Pfam" id="PF06337">
    <property type="entry name" value="DUSP"/>
    <property type="match status" value="1"/>
</dbReference>
<comment type="function">
    <text evidence="2">Recognizes and hydrolyzes the peptide bond at the C-terminal Gly of ubiquitin. Involved in the processing of poly-ubiquitin precursors as well as that of ubiquitinated proteins.</text>
</comment>
<dbReference type="SMART" id="SM00695">
    <property type="entry name" value="DUSP"/>
    <property type="match status" value="1"/>
</dbReference>
<dbReference type="PROSITE" id="PS51283">
    <property type="entry name" value="DUSP"/>
    <property type="match status" value="1"/>
</dbReference>
<dbReference type="InterPro" id="IPR006615">
    <property type="entry name" value="Pept_C19_DUSP"/>
</dbReference>
<evidence type="ECO:0000313" key="7">
    <source>
        <dbReference type="Proteomes" id="UP000306102"/>
    </source>
</evidence>
<dbReference type="InterPro" id="IPR028889">
    <property type="entry name" value="USP"/>
</dbReference>
<dbReference type="EMBL" id="SDRB02004384">
    <property type="protein sequence ID" value="THG15935.1"/>
    <property type="molecule type" value="Genomic_DNA"/>
</dbReference>
<dbReference type="InterPro" id="IPR035927">
    <property type="entry name" value="DUSP-like_sf"/>
</dbReference>
<dbReference type="Gene3D" id="3.10.20.90">
    <property type="entry name" value="Phosphatidylinositol 3-kinase Catalytic Subunit, Chain A, domain 1"/>
    <property type="match status" value="1"/>
</dbReference>
<dbReference type="SUPFAM" id="SSF54001">
    <property type="entry name" value="Cysteine proteinases"/>
    <property type="match status" value="1"/>
</dbReference>
<dbReference type="PROSITE" id="PS50235">
    <property type="entry name" value="USP_3"/>
    <property type="match status" value="1"/>
</dbReference>
<organism evidence="6 7">
    <name type="scientific">Camellia sinensis var. sinensis</name>
    <name type="common">China tea</name>
    <dbReference type="NCBI Taxonomy" id="542762"/>
    <lineage>
        <taxon>Eukaryota</taxon>
        <taxon>Viridiplantae</taxon>
        <taxon>Streptophyta</taxon>
        <taxon>Embryophyta</taxon>
        <taxon>Tracheophyta</taxon>
        <taxon>Spermatophyta</taxon>
        <taxon>Magnoliopsida</taxon>
        <taxon>eudicotyledons</taxon>
        <taxon>Gunneridae</taxon>
        <taxon>Pentapetalae</taxon>
        <taxon>asterids</taxon>
        <taxon>Ericales</taxon>
        <taxon>Theaceae</taxon>
        <taxon>Camellia</taxon>
    </lineage>
</organism>
<dbReference type="Gene3D" id="3.90.70.10">
    <property type="entry name" value="Cysteine proteinases"/>
    <property type="match status" value="2"/>
</dbReference>
<feature type="domain" description="USP" evidence="4">
    <location>
        <begin position="327"/>
        <end position="924"/>
    </location>
</feature>
<dbReference type="InterPro" id="IPR001394">
    <property type="entry name" value="Peptidase_C19_UCH"/>
</dbReference>
<feature type="region of interest" description="Disordered" evidence="3">
    <location>
        <begin position="969"/>
        <end position="1026"/>
    </location>
</feature>
<evidence type="ECO:0000256" key="2">
    <source>
        <dbReference type="ARBA" id="ARBA00037450"/>
    </source>
</evidence>
<evidence type="ECO:0000313" key="6">
    <source>
        <dbReference type="EMBL" id="THG15935.1"/>
    </source>
</evidence>
<evidence type="ECO:0000256" key="1">
    <source>
        <dbReference type="ARBA" id="ARBA00009085"/>
    </source>
</evidence>
<evidence type="ECO:0000259" key="5">
    <source>
        <dbReference type="PROSITE" id="PS51283"/>
    </source>
</evidence>
<feature type="compositionally biased region" description="Low complexity" evidence="3">
    <location>
        <begin position="979"/>
        <end position="1019"/>
    </location>
</feature>
<accession>A0A4S4EIZ2</accession>
<dbReference type="InterPro" id="IPR038765">
    <property type="entry name" value="Papain-like_cys_pep_sf"/>
</dbReference>
<dbReference type="InterPro" id="IPR018200">
    <property type="entry name" value="USP_CS"/>
</dbReference>
<name>A0A4S4EIZ2_CAMSN</name>
<evidence type="ECO:0000259" key="4">
    <source>
        <dbReference type="PROSITE" id="PS50235"/>
    </source>
</evidence>
<feature type="domain" description="DUSP" evidence="5">
    <location>
        <begin position="19"/>
        <end position="146"/>
    </location>
</feature>
<dbReference type="Proteomes" id="UP000306102">
    <property type="component" value="Unassembled WGS sequence"/>
</dbReference>
<gene>
    <name evidence="6" type="ORF">TEA_008970</name>
</gene>
<dbReference type="GO" id="GO:0016579">
    <property type="term" value="P:protein deubiquitination"/>
    <property type="evidence" value="ECO:0007669"/>
    <property type="project" value="InterPro"/>
</dbReference>
<comment type="caution">
    <text evidence="6">The sequence shown here is derived from an EMBL/GenBank/DDBJ whole genome shotgun (WGS) entry which is preliminary data.</text>
</comment>